<name>A0A1H2A8D5_9BRAD</name>
<keyword evidence="2" id="KW-1185">Reference proteome</keyword>
<gene>
    <name evidence="1" type="ORF">SAMN05444158_5966</name>
</gene>
<evidence type="ECO:0000313" key="1">
    <source>
        <dbReference type="EMBL" id="SDT42228.1"/>
    </source>
</evidence>
<dbReference type="EMBL" id="LT629750">
    <property type="protein sequence ID" value="SDT42228.1"/>
    <property type="molecule type" value="Genomic_DNA"/>
</dbReference>
<reference evidence="2" key="1">
    <citation type="submission" date="2016-10" db="EMBL/GenBank/DDBJ databases">
        <authorList>
            <person name="Varghese N."/>
            <person name="Submissions S."/>
        </authorList>
    </citation>
    <scope>NUCLEOTIDE SEQUENCE [LARGE SCALE GENOMIC DNA]</scope>
    <source>
        <strain evidence="2">GAS369</strain>
    </source>
</reference>
<accession>A0A1H2A8D5</accession>
<dbReference type="AlphaFoldDB" id="A0A1H2A8D5"/>
<evidence type="ECO:0000313" key="2">
    <source>
        <dbReference type="Proteomes" id="UP000243904"/>
    </source>
</evidence>
<dbReference type="Proteomes" id="UP000243904">
    <property type="component" value="Chromosome I"/>
</dbReference>
<proteinExistence type="predicted"/>
<organism evidence="1 2">
    <name type="scientific">Bradyrhizobium canariense</name>
    <dbReference type="NCBI Taxonomy" id="255045"/>
    <lineage>
        <taxon>Bacteria</taxon>
        <taxon>Pseudomonadati</taxon>
        <taxon>Pseudomonadota</taxon>
        <taxon>Alphaproteobacteria</taxon>
        <taxon>Hyphomicrobiales</taxon>
        <taxon>Nitrobacteraceae</taxon>
        <taxon>Bradyrhizobium</taxon>
    </lineage>
</organism>
<sequence>MLAQWARSQLLQIEYLVRDGSSFALSPDIMALGDADRSGFAGRVGAGVTDVMMNALGYVWRDNGVALPGSANPHADFIYAGGAVAAHGVVLAEAHGSFALAVTSADMKREAKQKYFRQVKPHIGQLCAHGKVVHGYSVAFGSNPVSSDTFLHIAETEIAKKKSKPAPPPAVSQAGAGSAPASVVFAAHRSNFLLMGAPQIVAWIDWLRGAGNRPDDEIVTTFLTFGLGGRRFWVAAESLFPFVRPWLLLDEFESVAGRLPPSEYGHWFRRLQGSFFNVFAMEEVAAKSFLSLLSGMIGGQAAPFPRVVDLPATEPFGLVPGFDSPSRDDGSRYPFVLFRDGLALLSRLTRTSAPDRFTWSPRHGFG</sequence>
<protein>
    <submittedName>
        <fullName evidence="1">Uncharacterized protein</fullName>
    </submittedName>
</protein>